<accession>A0AA36FHA9</accession>
<evidence type="ECO:0000256" key="2">
    <source>
        <dbReference type="RuleBase" id="RU363034"/>
    </source>
</evidence>
<keyword evidence="1" id="KW-1015">Disulfide bond</keyword>
<dbReference type="PRINTS" id="PR00722">
    <property type="entry name" value="CHYMOTRYPSIN"/>
</dbReference>
<dbReference type="InterPro" id="IPR001254">
    <property type="entry name" value="Trypsin_dom"/>
</dbReference>
<keyword evidence="2" id="KW-0720">Serine protease</keyword>
<gene>
    <name evidence="4" type="ORF">OCTVUL_1B018425</name>
</gene>
<dbReference type="InterPro" id="IPR033116">
    <property type="entry name" value="TRYPSIN_SER"/>
</dbReference>
<protein>
    <submittedName>
        <fullName evidence="4">Chymotrypsin-1-like</fullName>
    </submittedName>
</protein>
<dbReference type="Gene3D" id="2.40.10.10">
    <property type="entry name" value="Trypsin-like serine proteases"/>
    <property type="match status" value="2"/>
</dbReference>
<evidence type="ECO:0000256" key="1">
    <source>
        <dbReference type="ARBA" id="ARBA00023157"/>
    </source>
</evidence>
<dbReference type="GO" id="GO:0004252">
    <property type="term" value="F:serine-type endopeptidase activity"/>
    <property type="evidence" value="ECO:0007669"/>
    <property type="project" value="InterPro"/>
</dbReference>
<keyword evidence="2" id="KW-0645">Protease</keyword>
<evidence type="ECO:0000313" key="5">
    <source>
        <dbReference type="Proteomes" id="UP001162480"/>
    </source>
</evidence>
<dbReference type="Proteomes" id="UP001162480">
    <property type="component" value="Chromosome 21"/>
</dbReference>
<dbReference type="CDD" id="cd00190">
    <property type="entry name" value="Tryp_SPc"/>
    <property type="match status" value="1"/>
</dbReference>
<keyword evidence="2" id="KW-0378">Hydrolase</keyword>
<dbReference type="Pfam" id="PF00089">
    <property type="entry name" value="Trypsin"/>
    <property type="match status" value="2"/>
</dbReference>
<organism evidence="4 5">
    <name type="scientific">Octopus vulgaris</name>
    <name type="common">Common octopus</name>
    <dbReference type="NCBI Taxonomy" id="6645"/>
    <lineage>
        <taxon>Eukaryota</taxon>
        <taxon>Metazoa</taxon>
        <taxon>Spiralia</taxon>
        <taxon>Lophotrochozoa</taxon>
        <taxon>Mollusca</taxon>
        <taxon>Cephalopoda</taxon>
        <taxon>Coleoidea</taxon>
        <taxon>Octopodiformes</taxon>
        <taxon>Octopoda</taxon>
        <taxon>Incirrata</taxon>
        <taxon>Octopodidae</taxon>
        <taxon>Octopus</taxon>
    </lineage>
</organism>
<sequence>MLFGKDLCHKIRSIYLRSWMVHLDVTNCEVDVFAHIEYGIDEDLFINSSYIVAGQKANNCEFPSIVSLQIQKNGKTFLCGGSIMDANHVITAAHCVASGVTRIIVFYGATSAAQAKVTYATKINAHLGFYTTSRALRTSQPTTYLRKVSLPIMSYKECHAQWNYIGHEHICAGDWIPGGASPCQGDSGGPLYCMSNGHYVLAGLVSFGLKCEYGPAMYTSVSYFRTWINANTV</sequence>
<dbReference type="PANTHER" id="PTHR24253">
    <property type="entry name" value="TRANSMEMBRANE PROTEASE SERINE"/>
    <property type="match status" value="1"/>
</dbReference>
<evidence type="ECO:0000313" key="4">
    <source>
        <dbReference type="EMBL" id="CAI9738665.1"/>
    </source>
</evidence>
<dbReference type="EMBL" id="OX597834">
    <property type="protein sequence ID" value="CAI9738665.1"/>
    <property type="molecule type" value="Genomic_DNA"/>
</dbReference>
<name>A0AA36FHA9_OCTVU</name>
<dbReference type="AlphaFoldDB" id="A0AA36FHA9"/>
<dbReference type="GO" id="GO:0006508">
    <property type="term" value="P:proteolysis"/>
    <property type="evidence" value="ECO:0007669"/>
    <property type="project" value="UniProtKB-KW"/>
</dbReference>
<dbReference type="InterPro" id="IPR018114">
    <property type="entry name" value="TRYPSIN_HIS"/>
</dbReference>
<feature type="domain" description="Peptidase S1" evidence="3">
    <location>
        <begin position="51"/>
        <end position="233"/>
    </location>
</feature>
<dbReference type="InterPro" id="IPR001314">
    <property type="entry name" value="Peptidase_S1A"/>
</dbReference>
<dbReference type="PROSITE" id="PS50240">
    <property type="entry name" value="TRYPSIN_DOM"/>
    <property type="match status" value="1"/>
</dbReference>
<dbReference type="InterPro" id="IPR009003">
    <property type="entry name" value="Peptidase_S1_PA"/>
</dbReference>
<proteinExistence type="predicted"/>
<reference evidence="4" key="1">
    <citation type="submission" date="2023-08" db="EMBL/GenBank/DDBJ databases">
        <authorList>
            <person name="Alioto T."/>
            <person name="Alioto T."/>
            <person name="Gomez Garrido J."/>
        </authorList>
    </citation>
    <scope>NUCLEOTIDE SEQUENCE</scope>
</reference>
<dbReference type="PANTHER" id="PTHR24253:SF153">
    <property type="entry name" value="SERINE PROTEASE HEPSIN"/>
    <property type="match status" value="1"/>
</dbReference>
<dbReference type="InterPro" id="IPR043504">
    <property type="entry name" value="Peptidase_S1_PA_chymotrypsin"/>
</dbReference>
<dbReference type="SMART" id="SM00020">
    <property type="entry name" value="Tryp_SPc"/>
    <property type="match status" value="1"/>
</dbReference>
<dbReference type="PROSITE" id="PS00134">
    <property type="entry name" value="TRYPSIN_HIS"/>
    <property type="match status" value="1"/>
</dbReference>
<dbReference type="SUPFAM" id="SSF50494">
    <property type="entry name" value="Trypsin-like serine proteases"/>
    <property type="match status" value="1"/>
</dbReference>
<dbReference type="PROSITE" id="PS00135">
    <property type="entry name" value="TRYPSIN_SER"/>
    <property type="match status" value="1"/>
</dbReference>
<evidence type="ECO:0000259" key="3">
    <source>
        <dbReference type="PROSITE" id="PS50240"/>
    </source>
</evidence>
<keyword evidence="5" id="KW-1185">Reference proteome</keyword>